<evidence type="ECO:0000313" key="1">
    <source>
        <dbReference type="EMBL" id="MPM89406.1"/>
    </source>
</evidence>
<proteinExistence type="predicted"/>
<reference evidence="1" key="1">
    <citation type="submission" date="2019-08" db="EMBL/GenBank/DDBJ databases">
        <authorList>
            <person name="Kucharzyk K."/>
            <person name="Murdoch R.W."/>
            <person name="Higgins S."/>
            <person name="Loffler F."/>
        </authorList>
    </citation>
    <scope>NUCLEOTIDE SEQUENCE</scope>
</reference>
<dbReference type="EMBL" id="VSSQ01036835">
    <property type="protein sequence ID" value="MPM89406.1"/>
    <property type="molecule type" value="Genomic_DNA"/>
</dbReference>
<protein>
    <submittedName>
        <fullName evidence="1">Uncharacterized protein</fullName>
    </submittedName>
</protein>
<gene>
    <name evidence="1" type="ORF">SDC9_136515</name>
</gene>
<comment type="caution">
    <text evidence="1">The sequence shown here is derived from an EMBL/GenBank/DDBJ whole genome shotgun (WGS) entry which is preliminary data.</text>
</comment>
<accession>A0A645DJC1</accession>
<sequence length="84" mass="9502">MLRMFILPIALTIFPANVLFKSAATGKHNASSFTTCFVVSNFFNSERNNIFLKEGDVLFNNVSVLLCFFVRISDTIFFPLIENS</sequence>
<name>A0A645DJC1_9ZZZZ</name>
<dbReference type="AlphaFoldDB" id="A0A645DJC1"/>
<organism evidence="1">
    <name type="scientific">bioreactor metagenome</name>
    <dbReference type="NCBI Taxonomy" id="1076179"/>
    <lineage>
        <taxon>unclassified sequences</taxon>
        <taxon>metagenomes</taxon>
        <taxon>ecological metagenomes</taxon>
    </lineage>
</organism>